<gene>
    <name evidence="1" type="ORF">CRP403_gp2</name>
</gene>
<name>A0AAX3ZXN8_9CAUD</name>
<sequence>MPTYDITHDQWVTPPTEHLYNLPTDGWIKRYAKPWGPLTPIRYYDYQACDCPHCGMWEEMGIDDSPTRFGLFTPKSEYAYPKFECDTCKRTANYTHGYEVRDYD</sequence>
<reference evidence="1 2" key="1">
    <citation type="submission" date="2023-08" db="EMBL/GenBank/DDBJ databases">
        <authorList>
            <person name="Du S."/>
            <person name="Wu Z."/>
            <person name="Wu Y."/>
            <person name="Yang M."/>
            <person name="Shao J."/>
            <person name="Liu H."/>
            <person name="Zhao Y."/>
            <person name="Zhang Z."/>
        </authorList>
    </citation>
    <scope>NUCLEOTIDE SEQUENCE [LARGE SCALE GENOMIC DNA]</scope>
</reference>
<protein>
    <recommendedName>
        <fullName evidence="3">Terminase large subunit</fullName>
    </recommendedName>
</protein>
<evidence type="ECO:0000313" key="1">
    <source>
        <dbReference type="EMBL" id="WMM95716.1"/>
    </source>
</evidence>
<evidence type="ECO:0008006" key="3">
    <source>
        <dbReference type="Google" id="ProtNLM"/>
    </source>
</evidence>
<proteinExistence type="predicted"/>
<organism evidence="1 2">
    <name type="scientific">Roseobacter phage CRP-403</name>
    <dbReference type="NCBI Taxonomy" id="3072849"/>
    <lineage>
        <taxon>Viruses</taxon>
        <taxon>Duplodnaviria</taxon>
        <taxon>Heunggongvirae</taxon>
        <taxon>Uroviricota</taxon>
        <taxon>Caudoviricetes</taxon>
        <taxon>Autographivirales</taxon>
        <taxon>Autographivirales incertae sedis</taxon>
        <taxon>Shangxiadianvirus</taxon>
        <taxon>Shangxiadianvirus CRP403</taxon>
    </lineage>
</organism>
<keyword evidence="2" id="KW-1185">Reference proteome</keyword>
<dbReference type="Proteomes" id="UP001304225">
    <property type="component" value="Segment"/>
</dbReference>
<evidence type="ECO:0000313" key="2">
    <source>
        <dbReference type="Proteomes" id="UP001304225"/>
    </source>
</evidence>
<dbReference type="EMBL" id="OR420752">
    <property type="protein sequence ID" value="WMM95716.1"/>
    <property type="molecule type" value="Genomic_DNA"/>
</dbReference>
<accession>A0AAX3ZXN8</accession>